<keyword evidence="2" id="KW-1185">Reference proteome</keyword>
<evidence type="ECO:0000313" key="2">
    <source>
        <dbReference type="Proteomes" id="UP000277204"/>
    </source>
</evidence>
<organism evidence="1 2">
    <name type="scientific">Schistosoma margrebowiei</name>
    <dbReference type="NCBI Taxonomy" id="48269"/>
    <lineage>
        <taxon>Eukaryota</taxon>
        <taxon>Metazoa</taxon>
        <taxon>Spiralia</taxon>
        <taxon>Lophotrochozoa</taxon>
        <taxon>Platyhelminthes</taxon>
        <taxon>Trematoda</taxon>
        <taxon>Digenea</taxon>
        <taxon>Strigeidida</taxon>
        <taxon>Schistosomatoidea</taxon>
        <taxon>Schistosomatidae</taxon>
        <taxon>Schistosoma</taxon>
    </lineage>
</organism>
<sequence length="154" mass="18027">MSQTMSQLLFMAYISGLIMLIQSVPYHRSSSSSLLSPFRRIDSLENFKKLSMTQDNTIETIMKNNQPIMKWNQQPGKLDNLFIIKKSINYALNNYTIKPTFYQYVKSCCNREVMRPMGGGHMTGPCCKQLIKFNHFIWLSFPWFKKTITKFTTD</sequence>
<dbReference type="AlphaFoldDB" id="A0A183LJQ3"/>
<name>A0A183LJQ3_9TREM</name>
<accession>A0A183LJQ3</accession>
<reference evidence="1 2" key="1">
    <citation type="submission" date="2018-11" db="EMBL/GenBank/DDBJ databases">
        <authorList>
            <consortium name="Pathogen Informatics"/>
        </authorList>
    </citation>
    <scope>NUCLEOTIDE SEQUENCE [LARGE SCALE GENOMIC DNA]</scope>
    <source>
        <strain evidence="1 2">Zambia</strain>
    </source>
</reference>
<dbReference type="Proteomes" id="UP000277204">
    <property type="component" value="Unassembled WGS sequence"/>
</dbReference>
<dbReference type="EMBL" id="UZAI01001231">
    <property type="protein sequence ID" value="VDO59777.1"/>
    <property type="molecule type" value="Genomic_DNA"/>
</dbReference>
<evidence type="ECO:0000313" key="1">
    <source>
        <dbReference type="EMBL" id="VDO59777.1"/>
    </source>
</evidence>
<gene>
    <name evidence="1" type="ORF">SMRZ_LOCUS4028</name>
</gene>
<protein>
    <submittedName>
        <fullName evidence="1">Uncharacterized protein</fullName>
    </submittedName>
</protein>
<proteinExistence type="predicted"/>